<feature type="transmembrane region" description="Helical" evidence="9">
    <location>
        <begin position="756"/>
        <end position="780"/>
    </location>
</feature>
<dbReference type="Gene3D" id="1.20.1070.10">
    <property type="entry name" value="Rhodopsin 7-helix transmembrane proteins"/>
    <property type="match status" value="1"/>
</dbReference>
<protein>
    <recommendedName>
        <fullName evidence="10">G-protein coupled receptors family 1 profile domain-containing protein</fullName>
    </recommendedName>
</protein>
<organism evidence="11 12">
    <name type="scientific">Balaenoptera physalus</name>
    <name type="common">Fin whale</name>
    <name type="synonym">Balaena physalus</name>
    <dbReference type="NCBI Taxonomy" id="9770"/>
    <lineage>
        <taxon>Eukaryota</taxon>
        <taxon>Metazoa</taxon>
        <taxon>Chordata</taxon>
        <taxon>Craniata</taxon>
        <taxon>Vertebrata</taxon>
        <taxon>Euteleostomi</taxon>
        <taxon>Mammalia</taxon>
        <taxon>Eutheria</taxon>
        <taxon>Laurasiatheria</taxon>
        <taxon>Artiodactyla</taxon>
        <taxon>Whippomorpha</taxon>
        <taxon>Cetacea</taxon>
        <taxon>Mysticeti</taxon>
        <taxon>Balaenopteridae</taxon>
        <taxon>Balaenoptera</taxon>
    </lineage>
</organism>
<dbReference type="InterPro" id="IPR000725">
    <property type="entry name" value="Olfact_rcpt"/>
</dbReference>
<name>A0A6A1Q0J6_BALPH</name>
<evidence type="ECO:0000256" key="3">
    <source>
        <dbReference type="ARBA" id="ARBA00022989"/>
    </source>
</evidence>
<keyword evidence="4" id="KW-0297">G-protein coupled receptor</keyword>
<dbReference type="Pfam" id="PF13853">
    <property type="entry name" value="7tm_4"/>
    <property type="match status" value="1"/>
</dbReference>
<keyword evidence="6" id="KW-0675">Receptor</keyword>
<evidence type="ECO:0000256" key="1">
    <source>
        <dbReference type="ARBA" id="ARBA00004141"/>
    </source>
</evidence>
<comment type="subcellular location">
    <subcellularLocation>
        <location evidence="1">Membrane</location>
        <topology evidence="1">Multi-pass membrane protein</topology>
    </subcellularLocation>
</comment>
<reference evidence="11 12" key="1">
    <citation type="journal article" date="2019" name="PLoS ONE">
        <title>Genomic analyses reveal an absence of contemporary introgressive admixture between fin whales and blue whales, despite known hybrids.</title>
        <authorList>
            <person name="Westbury M.V."/>
            <person name="Petersen B."/>
            <person name="Lorenzen E.D."/>
        </authorList>
    </citation>
    <scope>NUCLEOTIDE SEQUENCE [LARGE SCALE GENOMIC DNA]</scope>
    <source>
        <strain evidence="11">FinWhale-01</strain>
    </source>
</reference>
<evidence type="ECO:0000256" key="6">
    <source>
        <dbReference type="ARBA" id="ARBA00023170"/>
    </source>
</evidence>
<sequence>MLFATNSCKEKQTSMKTISALLDRGTGIIISGLTDSGISRWLRYRGKSFQLGMNSGRSKSLYPGGIHQPLTTQLEARLLTGFLKACTTGYPVHRLLAHPARVLRAPPSELCTAHRPVDVSVVCLGIKYSDQDASKIQPGSIPVFEIALISGDWAHSTKSRFQLHLTCSILEQMIIHALSRHVNATDTGLSIIFQTQSWKQVFEAGKESIVRRQYFIRFGLPAFLIFTKLEDSTLFTKITLKSAGHGSHSTSMSFWGNIKGSLSLQGPLRWKYVAMAGVHGKVASIASDTKHAGFSKVILPVEARKLEMRFLDPTLSSGNSVHQHMVRRYTISSHHPMGLSGLAEEGKGNIGVHIQLVQILLTRKAHNRCGERYEGSKSHGKGGVQMPWIGYQYISPYQVNEQKATPLAPRCQKIQEGQRNFGIRAEIRLSLARTSSATGLRLKQTYEERLCQKSNRKNMAPRDRREISKAEFTSNSPLTQDIRHVVLGFSGDFKCTALSYLRVSESKTLWKILLTTELTNVTKAPIEQYEENANTVICNADDSTNISMFKVHRADPGSPLPTTTPQRKSPSLAADVDLEGSPDSVASYRNEGKKTNTSKVVFKGWRNGRRGYEAETLRDQDLETQDDKFKKPYLHSSREECFPNDGKFQELLRDILQRRSSFERISRAYMKHLPQKAKKTIRLLKKTTEKIVDPRTSLKLLMTGNFLIMTIRRSPNHNFPMYFFLSFLSFVDICYSSATAPKLITDFQVKVNSISFVACVVQLFCVHVFGCTVIFSLTVMDFDRYVAISVKLIVVANSVMILLRCFIILVICVGSYMLIGMQTVVKHLNRNESEFGFFVKRKYLSKGVTKIKKVVMWGMEGCEFAHGDLHKVEFEKMYKMSYIMWEKSVYNFKIKFDAVMYFYRIFKFYNDIPF</sequence>
<evidence type="ECO:0000256" key="8">
    <source>
        <dbReference type="SAM" id="MobiDB-lite"/>
    </source>
</evidence>
<evidence type="ECO:0000256" key="2">
    <source>
        <dbReference type="ARBA" id="ARBA00022692"/>
    </source>
</evidence>
<evidence type="ECO:0000259" key="10">
    <source>
        <dbReference type="PROSITE" id="PS50262"/>
    </source>
</evidence>
<dbReference type="AlphaFoldDB" id="A0A6A1Q0J6"/>
<evidence type="ECO:0000256" key="5">
    <source>
        <dbReference type="ARBA" id="ARBA00023136"/>
    </source>
</evidence>
<dbReference type="Proteomes" id="UP000437017">
    <property type="component" value="Unassembled WGS sequence"/>
</dbReference>
<dbReference type="InterPro" id="IPR050427">
    <property type="entry name" value="Olfactory_Receptors"/>
</dbReference>
<dbReference type="PROSITE" id="PS50262">
    <property type="entry name" value="G_PROTEIN_RECEP_F1_2"/>
    <property type="match status" value="1"/>
</dbReference>
<comment type="caution">
    <text evidence="11">The sequence shown here is derived from an EMBL/GenBank/DDBJ whole genome shotgun (WGS) entry which is preliminary data.</text>
</comment>
<evidence type="ECO:0000256" key="7">
    <source>
        <dbReference type="ARBA" id="ARBA00023224"/>
    </source>
</evidence>
<dbReference type="PANTHER" id="PTHR48002">
    <property type="entry name" value="OLFACTORY RECEPTOR"/>
    <property type="match status" value="1"/>
</dbReference>
<feature type="transmembrane region" description="Helical" evidence="9">
    <location>
        <begin position="792"/>
        <end position="819"/>
    </location>
</feature>
<gene>
    <name evidence="11" type="ORF">E2I00_016579</name>
</gene>
<evidence type="ECO:0000256" key="4">
    <source>
        <dbReference type="ARBA" id="ARBA00023040"/>
    </source>
</evidence>
<keyword evidence="2 9" id="KW-0812">Transmembrane</keyword>
<accession>A0A6A1Q0J6</accession>
<dbReference type="GO" id="GO:0005886">
    <property type="term" value="C:plasma membrane"/>
    <property type="evidence" value="ECO:0007669"/>
    <property type="project" value="UniProtKB-ARBA"/>
</dbReference>
<evidence type="ECO:0000256" key="9">
    <source>
        <dbReference type="SAM" id="Phobius"/>
    </source>
</evidence>
<dbReference type="InterPro" id="IPR017452">
    <property type="entry name" value="GPCR_Rhodpsn_7TM"/>
</dbReference>
<keyword evidence="7" id="KW-0807">Transducer</keyword>
<feature type="region of interest" description="Disordered" evidence="8">
    <location>
        <begin position="553"/>
        <end position="592"/>
    </location>
</feature>
<dbReference type="GO" id="GO:0004984">
    <property type="term" value="F:olfactory receptor activity"/>
    <property type="evidence" value="ECO:0007669"/>
    <property type="project" value="InterPro"/>
</dbReference>
<evidence type="ECO:0000313" key="11">
    <source>
        <dbReference type="EMBL" id="KAB0401812.1"/>
    </source>
</evidence>
<keyword evidence="12" id="KW-1185">Reference proteome</keyword>
<feature type="compositionally biased region" description="Polar residues" evidence="8">
    <location>
        <begin position="560"/>
        <end position="569"/>
    </location>
</feature>
<proteinExistence type="predicted"/>
<keyword evidence="5 9" id="KW-0472">Membrane</keyword>
<evidence type="ECO:0000313" key="12">
    <source>
        <dbReference type="Proteomes" id="UP000437017"/>
    </source>
</evidence>
<feature type="domain" description="G-protein coupled receptors family 1 profile" evidence="10">
    <location>
        <begin position="704"/>
        <end position="788"/>
    </location>
</feature>
<dbReference type="SUPFAM" id="SSF81321">
    <property type="entry name" value="Family A G protein-coupled receptor-like"/>
    <property type="match status" value="1"/>
</dbReference>
<keyword evidence="3 9" id="KW-1133">Transmembrane helix</keyword>
<feature type="transmembrane region" description="Helical" evidence="9">
    <location>
        <begin position="719"/>
        <end position="735"/>
    </location>
</feature>
<dbReference type="EMBL" id="SGJD01001144">
    <property type="protein sequence ID" value="KAB0401812.1"/>
    <property type="molecule type" value="Genomic_DNA"/>
</dbReference>
<dbReference type="GO" id="GO:0004930">
    <property type="term" value="F:G protein-coupled receptor activity"/>
    <property type="evidence" value="ECO:0007669"/>
    <property type="project" value="UniProtKB-KW"/>
</dbReference>